<comment type="caution">
    <text evidence="2">The sequence shown here is derived from an EMBL/GenBank/DDBJ whole genome shotgun (WGS) entry which is preliminary data.</text>
</comment>
<evidence type="ECO:0000313" key="2">
    <source>
        <dbReference type="EMBL" id="MDQ9557238.1"/>
    </source>
</evidence>
<feature type="non-terminal residue" evidence="2">
    <location>
        <position position="1"/>
    </location>
</feature>
<keyword evidence="1" id="KW-0812">Transmembrane</keyword>
<sequence>RYGVDSRMSLAGKVAVITGGLGGIAMAANRLLLEKGARLVLMYPAFEQDKAAAALRELGEEQVFCQVCDVT</sequence>
<dbReference type="EMBL" id="JAVIPQ010000268">
    <property type="protein sequence ID" value="MDQ9557238.1"/>
    <property type="molecule type" value="Genomic_DNA"/>
</dbReference>
<protein>
    <submittedName>
        <fullName evidence="2">SDR family NAD(P)-dependent oxidoreductase</fullName>
    </submittedName>
</protein>
<dbReference type="Proteomes" id="UP001234811">
    <property type="component" value="Unassembled WGS sequence"/>
</dbReference>
<dbReference type="Pfam" id="PF00106">
    <property type="entry name" value="adh_short"/>
    <property type="match status" value="1"/>
</dbReference>
<dbReference type="SUPFAM" id="SSF51735">
    <property type="entry name" value="NAD(P)-binding Rossmann-fold domains"/>
    <property type="match status" value="1"/>
</dbReference>
<feature type="non-terminal residue" evidence="2">
    <location>
        <position position="71"/>
    </location>
</feature>
<dbReference type="Gene3D" id="3.40.50.720">
    <property type="entry name" value="NAD(P)-binding Rossmann-like Domain"/>
    <property type="match status" value="1"/>
</dbReference>
<organism evidence="2 3">
    <name type="scientific">Serratia marcescens</name>
    <dbReference type="NCBI Taxonomy" id="615"/>
    <lineage>
        <taxon>Bacteria</taxon>
        <taxon>Pseudomonadati</taxon>
        <taxon>Pseudomonadota</taxon>
        <taxon>Gammaproteobacteria</taxon>
        <taxon>Enterobacterales</taxon>
        <taxon>Yersiniaceae</taxon>
        <taxon>Serratia</taxon>
    </lineage>
</organism>
<evidence type="ECO:0000313" key="3">
    <source>
        <dbReference type="Proteomes" id="UP001234811"/>
    </source>
</evidence>
<reference evidence="2 3" key="1">
    <citation type="submission" date="2023-07" db="EMBL/GenBank/DDBJ databases">
        <title>Pathogens genome sequencing project 196.</title>
        <authorList>
            <person name="Cao X."/>
        </authorList>
    </citation>
    <scope>NUCLEOTIDE SEQUENCE [LARGE SCALE GENOMIC DNA]</scope>
    <source>
        <strain evidence="2 3">SM41</strain>
    </source>
</reference>
<keyword evidence="1" id="KW-0472">Membrane</keyword>
<proteinExistence type="predicted"/>
<name>A0ABD5BM46_SERMA</name>
<dbReference type="InterPro" id="IPR002347">
    <property type="entry name" value="SDR_fam"/>
</dbReference>
<dbReference type="InterPro" id="IPR036291">
    <property type="entry name" value="NAD(P)-bd_dom_sf"/>
</dbReference>
<keyword evidence="1" id="KW-1133">Transmembrane helix</keyword>
<gene>
    <name evidence="2" type="ORF">RF091_17155</name>
</gene>
<feature type="transmembrane region" description="Helical" evidence="1">
    <location>
        <begin position="14"/>
        <end position="33"/>
    </location>
</feature>
<accession>A0ABD5BM46</accession>
<dbReference type="AlphaFoldDB" id="A0ABD5BM46"/>
<dbReference type="RefSeq" id="WP_309213089.1">
    <property type="nucleotide sequence ID" value="NZ_JAVIPQ010000268.1"/>
</dbReference>
<evidence type="ECO:0000256" key="1">
    <source>
        <dbReference type="SAM" id="Phobius"/>
    </source>
</evidence>